<protein>
    <submittedName>
        <fullName evidence="2">Uncharacterized protein</fullName>
    </submittedName>
</protein>
<gene>
    <name evidence="2" type="ORF">AAG570_011716</name>
</gene>
<feature type="signal peptide" evidence="1">
    <location>
        <begin position="1"/>
        <end position="17"/>
    </location>
</feature>
<comment type="caution">
    <text evidence="2">The sequence shown here is derived from an EMBL/GenBank/DDBJ whole genome shotgun (WGS) entry which is preliminary data.</text>
</comment>
<name>A0ABD0YZ30_9HEMI</name>
<evidence type="ECO:0000313" key="2">
    <source>
        <dbReference type="EMBL" id="KAL1130468.1"/>
    </source>
</evidence>
<dbReference type="AlphaFoldDB" id="A0ABD0YZ30"/>
<organism evidence="2 3">
    <name type="scientific">Ranatra chinensis</name>
    <dbReference type="NCBI Taxonomy" id="642074"/>
    <lineage>
        <taxon>Eukaryota</taxon>
        <taxon>Metazoa</taxon>
        <taxon>Ecdysozoa</taxon>
        <taxon>Arthropoda</taxon>
        <taxon>Hexapoda</taxon>
        <taxon>Insecta</taxon>
        <taxon>Pterygota</taxon>
        <taxon>Neoptera</taxon>
        <taxon>Paraneoptera</taxon>
        <taxon>Hemiptera</taxon>
        <taxon>Heteroptera</taxon>
        <taxon>Panheteroptera</taxon>
        <taxon>Nepomorpha</taxon>
        <taxon>Nepidae</taxon>
        <taxon>Ranatrinae</taxon>
        <taxon>Ranatra</taxon>
    </lineage>
</organism>
<evidence type="ECO:0000256" key="1">
    <source>
        <dbReference type="SAM" id="SignalP"/>
    </source>
</evidence>
<reference evidence="2 3" key="1">
    <citation type="submission" date="2024-07" db="EMBL/GenBank/DDBJ databases">
        <title>Chromosome-level genome assembly of the water stick insect Ranatra chinensis (Heteroptera: Nepidae).</title>
        <authorList>
            <person name="Liu X."/>
        </authorList>
    </citation>
    <scope>NUCLEOTIDE SEQUENCE [LARGE SCALE GENOMIC DNA]</scope>
    <source>
        <strain evidence="2">Cailab_2021Rc</strain>
        <tissue evidence="2">Muscle</tissue>
    </source>
</reference>
<sequence length="154" mass="16882">MILPAFVWVVCTLGADAVERRPVDDDMDEFLDAVNEAGQLYGIAYMEYPYGVLFADSAFSGLKIGELTSWQRKGEAYATGDSLQDFTVDAVVGLQVFQVLVANFSSGDYSGKMSILFLDNACSLRITLSMVPTWGAKLFLHGVVYLEKLSTPTK</sequence>
<dbReference type="EMBL" id="JBFDAA010000007">
    <property type="protein sequence ID" value="KAL1130468.1"/>
    <property type="molecule type" value="Genomic_DNA"/>
</dbReference>
<keyword evidence="1" id="KW-0732">Signal</keyword>
<evidence type="ECO:0000313" key="3">
    <source>
        <dbReference type="Proteomes" id="UP001558652"/>
    </source>
</evidence>
<proteinExistence type="predicted"/>
<dbReference type="Proteomes" id="UP001558652">
    <property type="component" value="Unassembled WGS sequence"/>
</dbReference>
<accession>A0ABD0YZ30</accession>
<feature type="chain" id="PRO_5044800262" evidence="1">
    <location>
        <begin position="18"/>
        <end position="154"/>
    </location>
</feature>
<keyword evidence="3" id="KW-1185">Reference proteome</keyword>